<feature type="region of interest" description="Disordered" evidence="1">
    <location>
        <begin position="62"/>
        <end position="83"/>
    </location>
</feature>
<reference evidence="2 3" key="1">
    <citation type="submission" date="2015-08" db="EMBL/GenBank/DDBJ databases">
        <title>Investigation of the bacterial diversity of lava forest soil.</title>
        <authorList>
            <person name="Lee J.S."/>
        </authorList>
    </citation>
    <scope>NUCLEOTIDE SEQUENCE [LARGE SCALE GENOMIC DNA]</scope>
    <source>
        <strain evidence="2 3">GJW-30</strain>
    </source>
</reference>
<accession>A0A0S3PUH2</accession>
<evidence type="ECO:0000313" key="3">
    <source>
        <dbReference type="Proteomes" id="UP000236884"/>
    </source>
</evidence>
<keyword evidence="3" id="KW-1185">Reference proteome</keyword>
<organism evidence="2 3">
    <name type="scientific">Variibacter gotjawalensis</name>
    <dbReference type="NCBI Taxonomy" id="1333996"/>
    <lineage>
        <taxon>Bacteria</taxon>
        <taxon>Pseudomonadati</taxon>
        <taxon>Pseudomonadota</taxon>
        <taxon>Alphaproteobacteria</taxon>
        <taxon>Hyphomicrobiales</taxon>
        <taxon>Nitrobacteraceae</taxon>
        <taxon>Variibacter</taxon>
    </lineage>
</organism>
<proteinExistence type="predicted"/>
<dbReference type="EMBL" id="AP014946">
    <property type="protein sequence ID" value="BAT59539.1"/>
    <property type="molecule type" value="Genomic_DNA"/>
</dbReference>
<feature type="region of interest" description="Disordered" evidence="1">
    <location>
        <begin position="1"/>
        <end position="28"/>
    </location>
</feature>
<name>A0A0S3PUH2_9BRAD</name>
<sequence length="83" mass="9008">MTKEFAVGEKETKKAETHFRKAQAKAEGEAGTIAYTAARDAVITRTAKLREERLMREATLAEEAETAAVTPAKRSKKKAAGAE</sequence>
<evidence type="ECO:0000256" key="1">
    <source>
        <dbReference type="SAM" id="MobiDB-lite"/>
    </source>
</evidence>
<feature type="compositionally biased region" description="Basic residues" evidence="1">
    <location>
        <begin position="73"/>
        <end position="83"/>
    </location>
</feature>
<protein>
    <submittedName>
        <fullName evidence="2">Uncharacterized protein</fullName>
    </submittedName>
</protein>
<dbReference type="AlphaFoldDB" id="A0A0S3PUH2"/>
<dbReference type="KEGG" id="vgo:GJW-30_1_02072"/>
<evidence type="ECO:0000313" key="2">
    <source>
        <dbReference type="EMBL" id="BAT59539.1"/>
    </source>
</evidence>
<dbReference type="Proteomes" id="UP000236884">
    <property type="component" value="Chromosome"/>
</dbReference>
<gene>
    <name evidence="2" type="ORF">GJW-30_1_02072</name>
</gene>